<dbReference type="SUPFAM" id="SSF101801">
    <property type="entry name" value="Surface presentation of antigens (SPOA)"/>
    <property type="match status" value="2"/>
</dbReference>
<dbReference type="GO" id="GO:0009425">
    <property type="term" value="C:bacterial-type flagellum basal body"/>
    <property type="evidence" value="ECO:0007669"/>
    <property type="project" value="InterPro"/>
</dbReference>
<dbReference type="GO" id="GO:0030254">
    <property type="term" value="P:protein secretion by the type III secretion system"/>
    <property type="evidence" value="ECO:0007669"/>
    <property type="project" value="InterPro"/>
</dbReference>
<dbReference type="Pfam" id="PF01052">
    <property type="entry name" value="FliMN_C"/>
    <property type="match status" value="2"/>
</dbReference>
<proteinExistence type="inferred from homology"/>
<dbReference type="NCBIfam" id="TIGR02551">
    <property type="entry name" value="SpaO_YscQ"/>
    <property type="match status" value="1"/>
</dbReference>
<protein>
    <submittedName>
        <fullName evidence="3">Type III secretion protein</fullName>
    </submittedName>
</protein>
<feature type="domain" description="Flagellar motor switch protein FliN-like C-terminal" evidence="2">
    <location>
        <begin position="186"/>
        <end position="232"/>
    </location>
</feature>
<dbReference type="PANTHER" id="PTHR30034">
    <property type="entry name" value="FLAGELLAR MOTOR SWITCH PROTEIN FLIM"/>
    <property type="match status" value="1"/>
</dbReference>
<dbReference type="InterPro" id="IPR001543">
    <property type="entry name" value="FliN-like_C"/>
</dbReference>
<dbReference type="GO" id="GO:0071978">
    <property type="term" value="P:bacterial-type flagellum-dependent swarming motility"/>
    <property type="evidence" value="ECO:0007669"/>
    <property type="project" value="TreeGrafter"/>
</dbReference>
<dbReference type="InterPro" id="IPR036429">
    <property type="entry name" value="SpoA-like_sf"/>
</dbReference>
<evidence type="ECO:0000313" key="4">
    <source>
        <dbReference type="Proteomes" id="UP000190965"/>
    </source>
</evidence>
<dbReference type="Gene3D" id="2.30.330.10">
    <property type="entry name" value="SpoA-like"/>
    <property type="match status" value="2"/>
</dbReference>
<comment type="similarity">
    <text evidence="1">Belongs to the FliN/MopA/SpaO family.</text>
</comment>
<evidence type="ECO:0000259" key="2">
    <source>
        <dbReference type="Pfam" id="PF01052"/>
    </source>
</evidence>
<gene>
    <name evidence="3" type="ORF">BFW87_30135</name>
</gene>
<dbReference type="InterPro" id="IPR013385">
    <property type="entry name" value="T3SS_SpaO/YscQ/SpaO"/>
</dbReference>
<feature type="domain" description="Flagellar motor switch protein FliN-like C-terminal" evidence="2">
    <location>
        <begin position="263"/>
        <end position="331"/>
    </location>
</feature>
<dbReference type="AlphaFoldDB" id="A0A1T2XV66"/>
<name>A0A1T2XV66_PSEFL</name>
<evidence type="ECO:0000256" key="1">
    <source>
        <dbReference type="ARBA" id="ARBA00009226"/>
    </source>
</evidence>
<organism evidence="3 4">
    <name type="scientific">Pseudomonas fluorescens</name>
    <dbReference type="NCBI Taxonomy" id="294"/>
    <lineage>
        <taxon>Bacteria</taxon>
        <taxon>Pseudomonadati</taxon>
        <taxon>Pseudomonadota</taxon>
        <taxon>Gammaproteobacteria</taxon>
        <taxon>Pseudomonadales</taxon>
        <taxon>Pseudomonadaceae</taxon>
        <taxon>Pseudomonas</taxon>
    </lineage>
</organism>
<dbReference type="InterPro" id="IPR001172">
    <property type="entry name" value="FliN_T3SS_HrcQb"/>
</dbReference>
<reference evidence="3 4" key="1">
    <citation type="submission" date="2016-12" db="EMBL/GenBank/DDBJ databases">
        <title>Draft genome sequences of seven strains of Pseudomonas fluorescens that produce 4-formylaminooxyvinylglycine.</title>
        <authorList>
            <person name="Okrent R.A."/>
            <person name="Manning V.A."/>
            <person name="Trippe K.M."/>
        </authorList>
    </citation>
    <scope>NUCLEOTIDE SEQUENCE [LARGE SCALE GENOMIC DNA]</scope>
    <source>
        <strain evidence="3 4">P5A</strain>
    </source>
</reference>
<dbReference type="GO" id="GO:0003774">
    <property type="term" value="F:cytoskeletal motor activity"/>
    <property type="evidence" value="ECO:0007669"/>
    <property type="project" value="InterPro"/>
</dbReference>
<dbReference type="PANTHER" id="PTHR30034:SF5">
    <property type="entry name" value="SECRETION SYSTEM APPARATUS PROTEIN SSAQ"/>
    <property type="match status" value="1"/>
</dbReference>
<dbReference type="OrthoDB" id="182173at2"/>
<dbReference type="GO" id="GO:0050918">
    <property type="term" value="P:positive chemotaxis"/>
    <property type="evidence" value="ECO:0007669"/>
    <property type="project" value="TreeGrafter"/>
</dbReference>
<dbReference type="Proteomes" id="UP000190965">
    <property type="component" value="Unassembled WGS sequence"/>
</dbReference>
<comment type="caution">
    <text evidence="3">The sequence shown here is derived from an EMBL/GenBank/DDBJ whole genome shotgun (WGS) entry which is preliminary data.</text>
</comment>
<dbReference type="PRINTS" id="PR00956">
    <property type="entry name" value="FLGMOTORFLIN"/>
</dbReference>
<sequence>MIAALADPLSPWLTHYDPALLALHNQLHRRRRPWQGRCAGQDLRVSWAAEPHTLSAPRDVLLLLGRAPVRLRLPAAALEQVMVPLALQFDAQQLPSLPRSLLLELAVLDLIETLEPLLGHPVQLLEATEGLEQRPFAVHLALQLSFGNQPAMNAQLDLSEGAAVLMAQLLAQYGEVEPDPLPALRQTLAVVAGRQWLTLGELRSLRPGDVLMLEQGSGLLLDLDGRLQARCQHQGDSLRVQEELKAPLLDMENTMTDVDAAAALDDLPLKLVCQVGSLELTLAQLRELGAGSLLQLNTPGVDNVDLMVNGRRVGQGQLVKIGDGLGVRLLSFATP</sequence>
<accession>A0A1T2XV66</accession>
<dbReference type="EMBL" id="MSDF01000061">
    <property type="protein sequence ID" value="OPA83724.1"/>
    <property type="molecule type" value="Genomic_DNA"/>
</dbReference>
<dbReference type="RefSeq" id="WP_078743367.1">
    <property type="nucleotide sequence ID" value="NZ_MSDF01000061.1"/>
</dbReference>
<evidence type="ECO:0000313" key="3">
    <source>
        <dbReference type="EMBL" id="OPA83724.1"/>
    </source>
</evidence>